<accession>A0ABV1SKE4</accession>
<comment type="caution">
    <text evidence="1">The sequence shown here is derived from an EMBL/GenBank/DDBJ whole genome shotgun (WGS) entry which is preliminary data.</text>
</comment>
<evidence type="ECO:0000313" key="1">
    <source>
        <dbReference type="EMBL" id="MER5173363.1"/>
    </source>
</evidence>
<reference evidence="1 2" key="2">
    <citation type="submission" date="2024-06" db="EMBL/GenBank/DDBJ databases">
        <title>Thioclava kandeliae sp. nov. from a rhizosphere soil sample of Kandelia candel in a mangrove.</title>
        <authorList>
            <person name="Mu T."/>
        </authorList>
    </citation>
    <scope>NUCLEOTIDE SEQUENCE [LARGE SCALE GENOMIC DNA]</scope>
    <source>
        <strain evidence="1 2">CPCC 100088</strain>
    </source>
</reference>
<dbReference type="EMBL" id="JAYWLC010000018">
    <property type="protein sequence ID" value="MER5173363.1"/>
    <property type="molecule type" value="Genomic_DNA"/>
</dbReference>
<dbReference type="RefSeq" id="WP_350938665.1">
    <property type="nucleotide sequence ID" value="NZ_JAYWLC010000018.1"/>
</dbReference>
<protein>
    <submittedName>
        <fullName evidence="1">Uncharacterized protein</fullName>
    </submittedName>
</protein>
<name>A0ABV1SKE4_9RHOB</name>
<proteinExistence type="predicted"/>
<reference evidence="1 2" key="1">
    <citation type="submission" date="2024-01" db="EMBL/GenBank/DDBJ databases">
        <authorList>
            <person name="Deng Y."/>
            <person name="Su J."/>
        </authorList>
    </citation>
    <scope>NUCLEOTIDE SEQUENCE [LARGE SCALE GENOMIC DNA]</scope>
    <source>
        <strain evidence="1 2">CPCC 100088</strain>
    </source>
</reference>
<gene>
    <name evidence="1" type="ORF">VSX56_16465</name>
</gene>
<organism evidence="1 2">
    <name type="scientific">Thioclava kandeliae</name>
    <dbReference type="NCBI Taxonomy" id="3070818"/>
    <lineage>
        <taxon>Bacteria</taxon>
        <taxon>Pseudomonadati</taxon>
        <taxon>Pseudomonadota</taxon>
        <taxon>Alphaproteobacteria</taxon>
        <taxon>Rhodobacterales</taxon>
        <taxon>Paracoccaceae</taxon>
        <taxon>Thioclava</taxon>
    </lineage>
</organism>
<evidence type="ECO:0000313" key="2">
    <source>
        <dbReference type="Proteomes" id="UP001438953"/>
    </source>
</evidence>
<keyword evidence="2" id="KW-1185">Reference proteome</keyword>
<dbReference type="Proteomes" id="UP001438953">
    <property type="component" value="Unassembled WGS sequence"/>
</dbReference>
<sequence>MGAKPVFSVVSEDGLPDYPISALDRLDSHYFVTFNLKRWRGSEFRRGAYTDPEVGFFGMELFWAAQDETPIGTLPCDDESLAFLLRMPVARWRELSSRVVTPLHGWQPVQCDNGQRRLAHPVVTAVALEALGSKRRNDAKHADDRMRKRLGTIAGHLAKSIPGGARIAESEERLNAISDWIEAAYPGGSATLKRIREALEDLSSRG</sequence>